<dbReference type="Pfam" id="PF01368">
    <property type="entry name" value="DHH"/>
    <property type="match status" value="1"/>
</dbReference>
<reference evidence="11 12" key="2">
    <citation type="journal article" date="2012" name="BMC Genomics">
        <title>The genome of Pelobacter carbinolicus reveals surprising metabolic capabilities and physiological features.</title>
        <authorList>
            <person name="Aklujkar M."/>
            <person name="Haveman S.A."/>
            <person name="Didonato R.Jr."/>
            <person name="Chertkov O."/>
            <person name="Han C.S."/>
            <person name="Land M.L."/>
            <person name="Brown P."/>
            <person name="Lovley D.R."/>
        </authorList>
    </citation>
    <scope>NUCLEOTIDE SEQUENCE [LARGE SCALE GENOMIC DNA]</scope>
    <source>
        <strain evidence="12">DSM 2380 / NBRC 103641 / GraBd1</strain>
    </source>
</reference>
<proteinExistence type="predicted"/>
<dbReference type="OrthoDB" id="9766150at2"/>
<dbReference type="InterPro" id="IPR038222">
    <property type="entry name" value="DHHA2_dom_sf"/>
</dbReference>
<keyword evidence="6" id="KW-0464">Manganese</keyword>
<evidence type="ECO:0000256" key="1">
    <source>
        <dbReference type="ARBA" id="ARBA00001936"/>
    </source>
</evidence>
<dbReference type="GO" id="GO:0005737">
    <property type="term" value="C:cytoplasm"/>
    <property type="evidence" value="ECO:0007669"/>
    <property type="project" value="InterPro"/>
</dbReference>
<dbReference type="Pfam" id="PF02833">
    <property type="entry name" value="DHHA2"/>
    <property type="match status" value="1"/>
</dbReference>
<dbReference type="InterPro" id="IPR010766">
    <property type="entry name" value="DRTGG"/>
</dbReference>
<evidence type="ECO:0000256" key="5">
    <source>
        <dbReference type="ARBA" id="ARBA00022801"/>
    </source>
</evidence>
<dbReference type="NCBIfam" id="NF011445">
    <property type="entry name" value="PRK14869.2-1"/>
    <property type="match status" value="1"/>
</dbReference>
<keyword evidence="12" id="KW-1185">Reference proteome</keyword>
<evidence type="ECO:0000256" key="2">
    <source>
        <dbReference type="ARBA" id="ARBA00011643"/>
    </source>
</evidence>
<dbReference type="PANTHER" id="PTHR12112">
    <property type="entry name" value="BNIP - RELATED"/>
    <property type="match status" value="1"/>
</dbReference>
<organism evidence="11 12">
    <name type="scientific">Syntrophotalea carbinolica (strain DSM 2380 / NBRC 103641 / GraBd1)</name>
    <name type="common">Pelobacter carbinolicus</name>
    <dbReference type="NCBI Taxonomy" id="338963"/>
    <lineage>
        <taxon>Bacteria</taxon>
        <taxon>Pseudomonadati</taxon>
        <taxon>Thermodesulfobacteriota</taxon>
        <taxon>Desulfuromonadia</taxon>
        <taxon>Desulfuromonadales</taxon>
        <taxon>Syntrophotaleaceae</taxon>
        <taxon>Syntrophotalea</taxon>
    </lineage>
</organism>
<dbReference type="Pfam" id="PF00571">
    <property type="entry name" value="CBS"/>
    <property type="match status" value="1"/>
</dbReference>
<dbReference type="PANTHER" id="PTHR12112:SF22">
    <property type="entry name" value="MANGANESE-DEPENDENT INORGANIC PYROPHOSPHATASE-RELATED"/>
    <property type="match status" value="1"/>
</dbReference>
<dbReference type="GO" id="GO:0004427">
    <property type="term" value="F:inorganic diphosphate phosphatase activity"/>
    <property type="evidence" value="ECO:0007669"/>
    <property type="project" value="UniProtKB-EC"/>
</dbReference>
<dbReference type="AlphaFoldDB" id="Q3A404"/>
<dbReference type="KEGG" id="pca:Pcar_1659"/>
<dbReference type="Gene3D" id="3.90.1640.10">
    <property type="entry name" value="inorganic pyrophosphatase (n-terminal core)"/>
    <property type="match status" value="2"/>
</dbReference>
<evidence type="ECO:0000256" key="7">
    <source>
        <dbReference type="ARBA" id="ARBA00032535"/>
    </source>
</evidence>
<keyword evidence="4" id="KW-0479">Metal-binding</keyword>
<dbReference type="InterPro" id="IPR038763">
    <property type="entry name" value="DHH_sf"/>
</dbReference>
<dbReference type="InterPro" id="IPR000644">
    <property type="entry name" value="CBS_dom"/>
</dbReference>
<dbReference type="InterPro" id="IPR046342">
    <property type="entry name" value="CBS_dom_sf"/>
</dbReference>
<protein>
    <recommendedName>
        <fullName evidence="3">inorganic diphosphatase</fullName>
        <ecNumber evidence="3">3.6.1.1</ecNumber>
    </recommendedName>
    <alternativeName>
        <fullName evidence="7">Pyrophosphate phospho-hydrolase</fullName>
    </alternativeName>
</protein>
<dbReference type="Proteomes" id="UP000002534">
    <property type="component" value="Chromosome"/>
</dbReference>
<dbReference type="SUPFAM" id="SSF75138">
    <property type="entry name" value="HprK N-terminal domain-like"/>
    <property type="match status" value="1"/>
</dbReference>
<dbReference type="PROSITE" id="PS51371">
    <property type="entry name" value="CBS"/>
    <property type="match status" value="1"/>
</dbReference>
<comment type="subunit">
    <text evidence="2">Homohexamer.</text>
</comment>
<evidence type="ECO:0000259" key="10">
    <source>
        <dbReference type="PROSITE" id="PS51371"/>
    </source>
</evidence>
<comment type="catalytic activity">
    <reaction evidence="8">
        <text>diphosphate + H2O = 2 phosphate + H(+)</text>
        <dbReference type="Rhea" id="RHEA:24576"/>
        <dbReference type="ChEBI" id="CHEBI:15377"/>
        <dbReference type="ChEBI" id="CHEBI:15378"/>
        <dbReference type="ChEBI" id="CHEBI:33019"/>
        <dbReference type="ChEBI" id="CHEBI:43474"/>
        <dbReference type="EC" id="3.6.1.1"/>
    </reaction>
</comment>
<dbReference type="HOGENOM" id="CLU_025243_1_0_7"/>
<evidence type="ECO:0000256" key="9">
    <source>
        <dbReference type="PROSITE-ProRule" id="PRU00703"/>
    </source>
</evidence>
<dbReference type="RefSeq" id="WP_011341393.1">
    <property type="nucleotide sequence ID" value="NC_007498.2"/>
</dbReference>
<dbReference type="STRING" id="338963.Pcar_1659"/>
<comment type="cofactor">
    <cofactor evidence="1">
        <name>Mn(2+)</name>
        <dbReference type="ChEBI" id="CHEBI:29035"/>
    </cofactor>
</comment>
<dbReference type="NCBIfam" id="NF011443">
    <property type="entry name" value="PRK14869.1-5"/>
    <property type="match status" value="1"/>
</dbReference>
<dbReference type="Gene3D" id="3.40.1390.20">
    <property type="entry name" value="HprK N-terminal domain-like"/>
    <property type="match status" value="1"/>
</dbReference>
<dbReference type="eggNOG" id="COG4109">
    <property type="taxonomic scope" value="Bacteria"/>
</dbReference>
<dbReference type="GO" id="GO:0046872">
    <property type="term" value="F:metal ion binding"/>
    <property type="evidence" value="ECO:0007669"/>
    <property type="project" value="UniProtKB-KW"/>
</dbReference>
<dbReference type="SMART" id="SM01131">
    <property type="entry name" value="DHHA2"/>
    <property type="match status" value="1"/>
</dbReference>
<evidence type="ECO:0000313" key="12">
    <source>
        <dbReference type="Proteomes" id="UP000002534"/>
    </source>
</evidence>
<feature type="domain" description="CBS" evidence="10">
    <location>
        <begin position="73"/>
        <end position="131"/>
    </location>
</feature>
<keyword evidence="5" id="KW-0378">Hydrolase</keyword>
<evidence type="ECO:0000256" key="6">
    <source>
        <dbReference type="ARBA" id="ARBA00023211"/>
    </source>
</evidence>
<gene>
    <name evidence="11" type="ordered locus">Pcar_1659</name>
</gene>
<dbReference type="SUPFAM" id="SSF64182">
    <property type="entry name" value="DHH phosphoesterases"/>
    <property type="match status" value="1"/>
</dbReference>
<evidence type="ECO:0000256" key="8">
    <source>
        <dbReference type="ARBA" id="ARBA00047820"/>
    </source>
</evidence>
<dbReference type="InterPro" id="IPR004097">
    <property type="entry name" value="DHHA2"/>
</dbReference>
<dbReference type="NCBIfam" id="NF011442">
    <property type="entry name" value="PRK14869.1-4"/>
    <property type="match status" value="1"/>
</dbReference>
<dbReference type="InterPro" id="IPR028979">
    <property type="entry name" value="Ser_kin/Pase_Hpr-like_N_sf"/>
</dbReference>
<sequence>MRDTIFVVGHRNPDTDSVCSALAYARLRRLQGMDNVVPARAGYLNRQTEFVLEHLGVEPPRLLSDVVPRVRDVVKQPAVTIHAGAPLAWALDLLHHHAIGTLPVIDRDGRALGLLFLRQAAEKFLVAGQEGRIRRIQTSPLSLARCLGAEVLNDGQSQEVEEFDLYVGAMAFESFCRRMEGLDPARLLVITGDRDDIQLQAARLGVRILVVTGGQPINTDVLEAARANGTNVLATSYDTATTASLTRLSTPVECLMTTEFSTAMMDESLETLRYRFLDSTQPGVLVLDAAHRVTAVATKSTLLAQVPFKLMLVDHNELSQAVPGADRVEILEIIDHHRLGNMPTDAPIRFVNQPLGSTCSVVAGLFRDAGITPDAQTAGLLLAGLLSDTVLLRSPTATDIDRELSDWLAQAADLDPQDFGARMFAAGSALAAYGTMEELILSDFKEYSQDGKHFGLGQVEVVNFDEFQERRMEIAAALEGLCQKRGLDLGGLMVTDIVRATSLLLLSGRSELMARVGYPHVDTDLFELKGVLSRKKQLLPHFLKILKS</sequence>
<evidence type="ECO:0000256" key="3">
    <source>
        <dbReference type="ARBA" id="ARBA00012146"/>
    </source>
</evidence>
<dbReference type="eggNOG" id="COG1227">
    <property type="taxonomic scope" value="Bacteria"/>
</dbReference>
<name>Q3A404_SYNC1</name>
<dbReference type="EC" id="3.6.1.1" evidence="3"/>
<dbReference type="InterPro" id="IPR001667">
    <property type="entry name" value="DDH_dom"/>
</dbReference>
<evidence type="ECO:0000313" key="11">
    <source>
        <dbReference type="EMBL" id="ABA88903.1"/>
    </source>
</evidence>
<dbReference type="Pfam" id="PF07085">
    <property type="entry name" value="DRTGG"/>
    <property type="match status" value="1"/>
</dbReference>
<keyword evidence="9" id="KW-0129">CBS domain</keyword>
<dbReference type="Gene3D" id="3.10.310.20">
    <property type="entry name" value="DHHA2 domain"/>
    <property type="match status" value="1"/>
</dbReference>
<accession>Q3A404</accession>
<evidence type="ECO:0000256" key="4">
    <source>
        <dbReference type="ARBA" id="ARBA00022723"/>
    </source>
</evidence>
<dbReference type="SUPFAM" id="SSF54631">
    <property type="entry name" value="CBS-domain pair"/>
    <property type="match status" value="1"/>
</dbReference>
<reference evidence="12" key="1">
    <citation type="submission" date="2005-10" db="EMBL/GenBank/DDBJ databases">
        <title>Complete sequence of Pelobacter carbinolicus DSM 2380.</title>
        <authorList>
            <person name="Copeland A."/>
            <person name="Lucas S."/>
            <person name="Lapidus A."/>
            <person name="Barry K."/>
            <person name="Detter J.C."/>
            <person name="Glavina T."/>
            <person name="Hammon N."/>
            <person name="Israni S."/>
            <person name="Pitluck S."/>
            <person name="Chertkov O."/>
            <person name="Schmutz J."/>
            <person name="Larimer F."/>
            <person name="Land M."/>
            <person name="Kyrpides N."/>
            <person name="Ivanova N."/>
            <person name="Richardson P."/>
        </authorList>
    </citation>
    <scope>NUCLEOTIDE SEQUENCE [LARGE SCALE GENOMIC DNA]</scope>
    <source>
        <strain evidence="12">DSM 2380 / NBRC 103641 / GraBd1</strain>
    </source>
</reference>
<dbReference type="EMBL" id="CP000142">
    <property type="protein sequence ID" value="ABA88903.1"/>
    <property type="molecule type" value="Genomic_DNA"/>
</dbReference>